<proteinExistence type="predicted"/>
<name>A0A2L1KUF9_PROMI</name>
<protein>
    <submittedName>
        <fullName evidence="1">TraU</fullName>
    </submittedName>
</protein>
<reference evidence="1" key="1">
    <citation type="journal article" date="2018" name="Antimicrob. Agents Chemother.">
        <title>Characterization of the complete nucleotide sequences of IMP-4-encoding plasmids, belonging to diverse Inc families, recovered from Enterobacteriaceae of wildlife origin.</title>
        <authorList>
            <person name="Dolejska M."/>
            <person name="Papagiannitsis C.C."/>
            <person name="Pratova H."/>
            <person name="Medvecky M."/>
            <person name="Davidova Gerzova L."/>
            <person name="Valcek A."/>
        </authorList>
    </citation>
    <scope>NUCLEOTIDE SEQUENCE</scope>
    <source>
        <plasmid evidence="1">pPm60</plasmid>
    </source>
</reference>
<organism evidence="1">
    <name type="scientific">Proteus mirabilis</name>
    <dbReference type="NCBI Taxonomy" id="584"/>
    <lineage>
        <taxon>Bacteria</taxon>
        <taxon>Pseudomonadati</taxon>
        <taxon>Pseudomonadota</taxon>
        <taxon>Gammaproteobacteria</taxon>
        <taxon>Enterobacterales</taxon>
        <taxon>Morganellaceae</taxon>
        <taxon>Proteus</taxon>
    </lineage>
</organism>
<geneLocation type="plasmid" evidence="1">
    <name>pPm60</name>
</geneLocation>
<sequence>MNKFKLLLSSALLLTSLSYAESVQNNNTASFTCKDNEFLTKGKMFTDVCWSCIFPIKISGANIGPSGDMPDDAAKGVFCACPDGLGVYHAGLLTGVWEPRKIMEVTRVPGCFSTMGGLKINVGNKYSYGTQVSDTGHEIDTNSGISFYHYHYYSAPLLRILDLWLPKGCQPDAYSDFDIISFSEIDPTWHSATLAFFQHPESVAVANIIAHQACTMESVAITGGGKPMNKLWWCAGSWGGQYPLTGSTSSRDTPRTTSLTAAKSLSLEHRRGLARLTVGREVACKPRVYPTIPKQQYKFNMVFPTPETKSSHVLGETPYKWQGGSFRYPTGSGQESTYMIFQWMDCCRIIL</sequence>
<evidence type="ECO:0000313" key="1">
    <source>
        <dbReference type="EMBL" id="AVE26201.1"/>
    </source>
</evidence>
<dbReference type="GeneID" id="93396198"/>
<dbReference type="AlphaFoldDB" id="A0A2L1KUF9"/>
<accession>A0A2L1KUF9</accession>
<keyword evidence="1" id="KW-0614">Plasmid</keyword>
<dbReference type="RefSeq" id="WP_023159928.1">
    <property type="nucleotide sequence ID" value="NZ_AP026828.1"/>
</dbReference>
<dbReference type="Pfam" id="PF06834">
    <property type="entry name" value="TraU"/>
    <property type="match status" value="1"/>
</dbReference>
<dbReference type="InterPro" id="IPR009649">
    <property type="entry name" value="TraU"/>
</dbReference>
<dbReference type="EMBL" id="MG516911">
    <property type="protein sequence ID" value="AVE26201.1"/>
    <property type="molecule type" value="Genomic_DNA"/>
</dbReference>